<evidence type="ECO:0000256" key="1">
    <source>
        <dbReference type="SAM" id="MobiDB-lite"/>
    </source>
</evidence>
<reference evidence="2" key="1">
    <citation type="submission" date="2020-05" db="EMBL/GenBank/DDBJ databases">
        <authorList>
            <person name="Rincon C."/>
            <person name="Sanders R I."/>
            <person name="Robbins C."/>
            <person name="Chaturvedi A."/>
        </authorList>
    </citation>
    <scope>NUCLEOTIDE SEQUENCE</scope>
    <source>
        <strain evidence="2">CHB12</strain>
    </source>
</reference>
<dbReference type="OrthoDB" id="2437854at2759"/>
<evidence type="ECO:0000313" key="3">
    <source>
        <dbReference type="Proteomes" id="UP000684084"/>
    </source>
</evidence>
<dbReference type="Proteomes" id="UP000684084">
    <property type="component" value="Unassembled WGS sequence"/>
</dbReference>
<dbReference type="EMBL" id="CAGKOT010000032">
    <property type="protein sequence ID" value="CAB5374015.1"/>
    <property type="molecule type" value="Genomic_DNA"/>
</dbReference>
<feature type="region of interest" description="Disordered" evidence="1">
    <location>
        <begin position="26"/>
        <end position="49"/>
    </location>
</feature>
<gene>
    <name evidence="2" type="ORF">CHRIB12_LOCUS14296</name>
</gene>
<name>A0A915ZGD7_9GLOM</name>
<proteinExistence type="predicted"/>
<comment type="caution">
    <text evidence="2">The sequence shown here is derived from an EMBL/GenBank/DDBJ whole genome shotgun (WGS) entry which is preliminary data.</text>
</comment>
<organism evidence="2 3">
    <name type="scientific">Rhizophagus irregularis</name>
    <dbReference type="NCBI Taxonomy" id="588596"/>
    <lineage>
        <taxon>Eukaryota</taxon>
        <taxon>Fungi</taxon>
        <taxon>Fungi incertae sedis</taxon>
        <taxon>Mucoromycota</taxon>
        <taxon>Glomeromycotina</taxon>
        <taxon>Glomeromycetes</taxon>
        <taxon>Glomerales</taxon>
        <taxon>Glomeraceae</taxon>
        <taxon>Rhizophagus</taxon>
    </lineage>
</organism>
<protein>
    <submittedName>
        <fullName evidence="2">Uncharacterized protein</fullName>
    </submittedName>
</protein>
<dbReference type="AlphaFoldDB" id="A0A915ZGD7"/>
<sequence>MLTPDIVPINSFQPYVLITSNDMEISGSNDENMQDSKNSKKNLSNSSLSQVISHAAKEVDLLRQRENERNEMDVDEKNRNSSLNECRKQLSFIDLEETENTISTDFDDMIFVTKNRIDFQEMIYRHEKHNAYTSRNIERTIKTNNTRIINSTSINPNQANHIVSFFTKNENAEMWFIKQREKR</sequence>
<accession>A0A915ZGD7</accession>
<dbReference type="VEuPathDB" id="FungiDB:RhiirFUN_021181"/>
<evidence type="ECO:0000313" key="2">
    <source>
        <dbReference type="EMBL" id="CAB5374015.1"/>
    </source>
</evidence>